<reference evidence="3 4" key="1">
    <citation type="submission" date="2019-03" db="EMBL/GenBank/DDBJ databases">
        <title>Paracraurococcus aquatilis NE82 genome sequence.</title>
        <authorList>
            <person name="Zhao Y."/>
            <person name="Du Z."/>
        </authorList>
    </citation>
    <scope>NUCLEOTIDE SEQUENCE [LARGE SCALE GENOMIC DNA]</scope>
    <source>
        <strain evidence="3 4">NE82</strain>
    </source>
</reference>
<comment type="caution">
    <text evidence="3">The sequence shown here is derived from an EMBL/GenBank/DDBJ whole genome shotgun (WGS) entry which is preliminary data.</text>
</comment>
<evidence type="ECO:0000259" key="2">
    <source>
        <dbReference type="PROSITE" id="PS51387"/>
    </source>
</evidence>
<feature type="domain" description="FAD-binding PCMH-type" evidence="2">
    <location>
        <begin position="10"/>
        <end position="177"/>
    </location>
</feature>
<keyword evidence="1" id="KW-0285">Flavoprotein</keyword>
<dbReference type="PROSITE" id="PS51387">
    <property type="entry name" value="FAD_PCMH"/>
    <property type="match status" value="1"/>
</dbReference>
<keyword evidence="4" id="KW-1185">Reference proteome</keyword>
<dbReference type="GO" id="GO:0071949">
    <property type="term" value="F:FAD binding"/>
    <property type="evidence" value="ECO:0007669"/>
    <property type="project" value="InterPro"/>
</dbReference>
<dbReference type="SUPFAM" id="SSF56176">
    <property type="entry name" value="FAD-binding/transporter-associated domain-like"/>
    <property type="match status" value="1"/>
</dbReference>
<dbReference type="Gene3D" id="3.30.465.10">
    <property type="match status" value="1"/>
</dbReference>
<dbReference type="AlphaFoldDB" id="A0A4R4D3Z1"/>
<protein>
    <submittedName>
        <fullName evidence="3">FAD-binding oxidoreductase</fullName>
    </submittedName>
</protein>
<dbReference type="OrthoDB" id="143770at2"/>
<organism evidence="3 4">
    <name type="scientific">Roseicella aquatilis</name>
    <dbReference type="NCBI Taxonomy" id="2527868"/>
    <lineage>
        <taxon>Bacteria</taxon>
        <taxon>Pseudomonadati</taxon>
        <taxon>Pseudomonadota</taxon>
        <taxon>Alphaproteobacteria</taxon>
        <taxon>Acetobacterales</taxon>
        <taxon>Roseomonadaceae</taxon>
        <taxon>Roseicella</taxon>
    </lineage>
</organism>
<dbReference type="PANTHER" id="PTHR43762:SF1">
    <property type="entry name" value="D-ARABINONO-1,4-LACTONE OXIDASE"/>
    <property type="match status" value="1"/>
</dbReference>
<name>A0A4R4D3Z1_9PROT</name>
<dbReference type="GO" id="GO:0016899">
    <property type="term" value="F:oxidoreductase activity, acting on the CH-OH group of donors, oxygen as acceptor"/>
    <property type="evidence" value="ECO:0007669"/>
    <property type="project" value="InterPro"/>
</dbReference>
<dbReference type="InterPro" id="IPR010031">
    <property type="entry name" value="FAD_lactone_oxidase-like"/>
</dbReference>
<dbReference type="InterPro" id="IPR036318">
    <property type="entry name" value="FAD-bd_PCMH-like_sf"/>
</dbReference>
<dbReference type="PANTHER" id="PTHR43762">
    <property type="entry name" value="L-GULONOLACTONE OXIDASE"/>
    <property type="match status" value="1"/>
</dbReference>
<evidence type="ECO:0000256" key="1">
    <source>
        <dbReference type="ARBA" id="ARBA00022827"/>
    </source>
</evidence>
<keyword evidence="1" id="KW-0274">FAD</keyword>
<gene>
    <name evidence="3" type="ORF">EXY23_26380</name>
</gene>
<sequence length="444" mass="47416">MTDLCGWGRYPRLASDLLEPRRAEEVRQVQAARTGWVARGNGRAYGDAAIGLEATIGLRALDRMRHLDEAAGTLTAEAGVTLGEVIDALLPRGWFVPAVPGTQYVTLGGMVASDVHGKNHHATGGFGAHVRALTLVLPGGEVVRCSPQEKAALFRATIGGQGLTGSITEVTFGLMRVETGWIRQRTIATPDLATTIRVLAEAEAEATYSVAWIDSVARGARLGRGAVFLGEHATRADLAELAPGTDPRPRHRPARLGMSFDLPGFTLNRLSVGAFNELYWRKAAATRGPQLSAWSSYFFPLDGITDWNRMYGPRGFVQHQCVIPAPVAQDAVAEILRRVAAAGTASFLAVLKSLAHGHGLLSFPMPGLTLALDIRMTEETPALLAGLDRLVVEAGGRLYLAKDACQSPATFEAGYPALGAFRAIRREIGAEGRVTSRLSARLGI</sequence>
<accession>A0A4R4D3Z1</accession>
<dbReference type="InterPro" id="IPR016169">
    <property type="entry name" value="FAD-bd_PCMH_sub2"/>
</dbReference>
<dbReference type="Pfam" id="PF01565">
    <property type="entry name" value="FAD_binding_4"/>
    <property type="match status" value="1"/>
</dbReference>
<dbReference type="InterPro" id="IPR006094">
    <property type="entry name" value="Oxid_FAD_bind_N"/>
</dbReference>
<dbReference type="EMBL" id="SKBM01000050">
    <property type="protein sequence ID" value="TCZ52271.1"/>
    <property type="molecule type" value="Genomic_DNA"/>
</dbReference>
<evidence type="ECO:0000313" key="3">
    <source>
        <dbReference type="EMBL" id="TCZ52271.1"/>
    </source>
</evidence>
<evidence type="ECO:0000313" key="4">
    <source>
        <dbReference type="Proteomes" id="UP000295023"/>
    </source>
</evidence>
<proteinExistence type="predicted"/>
<dbReference type="InterPro" id="IPR016166">
    <property type="entry name" value="FAD-bd_PCMH"/>
</dbReference>
<dbReference type="Proteomes" id="UP000295023">
    <property type="component" value="Unassembled WGS sequence"/>
</dbReference>